<sequence length="47" mass="4737">MMVRKIFAVFALSSSLALAACNTIAGAGEDVESVGDAVEDCAEGVDC</sequence>
<evidence type="ECO:0000313" key="9">
    <source>
        <dbReference type="Proteomes" id="UP000245916"/>
    </source>
</evidence>
<dbReference type="InterPro" id="IPR012556">
    <property type="entry name" value="Entericidin"/>
</dbReference>
<organism evidence="8 9">
    <name type="scientific">Allosphingosinicella humi</name>
    <dbReference type="NCBI Taxonomy" id="2068657"/>
    <lineage>
        <taxon>Bacteria</taxon>
        <taxon>Pseudomonadati</taxon>
        <taxon>Pseudomonadota</taxon>
        <taxon>Alphaproteobacteria</taxon>
        <taxon>Sphingomonadales</taxon>
        <taxon>Sphingomonadaceae</taxon>
        <taxon>Allosphingosinicella</taxon>
    </lineage>
</organism>
<dbReference type="Proteomes" id="UP000245916">
    <property type="component" value="Unassembled WGS sequence"/>
</dbReference>
<gene>
    <name evidence="8" type="ORF">DF286_10210</name>
</gene>
<dbReference type="AlphaFoldDB" id="A0A2U2J4C3"/>
<evidence type="ECO:0000256" key="2">
    <source>
        <dbReference type="ARBA" id="ARBA00022475"/>
    </source>
</evidence>
<dbReference type="GO" id="GO:0016020">
    <property type="term" value="C:membrane"/>
    <property type="evidence" value="ECO:0007669"/>
    <property type="project" value="InterPro"/>
</dbReference>
<dbReference type="PROSITE" id="PS51257">
    <property type="entry name" value="PROKAR_LIPOPROTEIN"/>
    <property type="match status" value="1"/>
</dbReference>
<feature type="chain" id="PRO_5015732337" evidence="7">
    <location>
        <begin position="20"/>
        <end position="47"/>
    </location>
</feature>
<name>A0A2U2J4C3_9SPHN</name>
<protein>
    <submittedName>
        <fullName evidence="8">Entericidin EcnA/B family protein</fullName>
    </submittedName>
</protein>
<evidence type="ECO:0000256" key="3">
    <source>
        <dbReference type="ARBA" id="ARBA00022729"/>
    </source>
</evidence>
<evidence type="ECO:0000256" key="1">
    <source>
        <dbReference type="ARBA" id="ARBA00010296"/>
    </source>
</evidence>
<evidence type="ECO:0000256" key="6">
    <source>
        <dbReference type="ARBA" id="ARBA00023288"/>
    </source>
</evidence>
<keyword evidence="2" id="KW-1003">Cell membrane</keyword>
<evidence type="ECO:0000313" key="8">
    <source>
        <dbReference type="EMBL" id="PWG03196.1"/>
    </source>
</evidence>
<keyword evidence="4" id="KW-0472">Membrane</keyword>
<evidence type="ECO:0000256" key="7">
    <source>
        <dbReference type="SAM" id="SignalP"/>
    </source>
</evidence>
<keyword evidence="5" id="KW-0564">Palmitate</keyword>
<keyword evidence="9" id="KW-1185">Reference proteome</keyword>
<dbReference type="Pfam" id="PF08085">
    <property type="entry name" value="Entericidin"/>
    <property type="match status" value="1"/>
</dbReference>
<proteinExistence type="inferred from homology"/>
<dbReference type="EMBL" id="QFFF01000001">
    <property type="protein sequence ID" value="PWG03196.1"/>
    <property type="molecule type" value="Genomic_DNA"/>
</dbReference>
<reference evidence="8 9" key="1">
    <citation type="submission" date="2018-05" db="EMBL/GenBank/DDBJ databases">
        <title>Genome of Sphingosinicella humi QZX222.</title>
        <authorList>
            <person name="Qiao Z."/>
            <person name="Wang G."/>
        </authorList>
    </citation>
    <scope>NUCLEOTIDE SEQUENCE [LARGE SCALE GENOMIC DNA]</scope>
    <source>
        <strain evidence="8 9">QZX222</strain>
    </source>
</reference>
<comment type="similarity">
    <text evidence="1">Belongs to the EcnA/EcnB lipoprotein family.</text>
</comment>
<feature type="signal peptide" evidence="7">
    <location>
        <begin position="1"/>
        <end position="19"/>
    </location>
</feature>
<evidence type="ECO:0000256" key="4">
    <source>
        <dbReference type="ARBA" id="ARBA00023136"/>
    </source>
</evidence>
<dbReference type="GO" id="GO:0009636">
    <property type="term" value="P:response to toxic substance"/>
    <property type="evidence" value="ECO:0007669"/>
    <property type="project" value="InterPro"/>
</dbReference>
<keyword evidence="3 7" id="KW-0732">Signal</keyword>
<accession>A0A2U2J4C3</accession>
<comment type="caution">
    <text evidence="8">The sequence shown here is derived from an EMBL/GenBank/DDBJ whole genome shotgun (WGS) entry which is preliminary data.</text>
</comment>
<keyword evidence="6" id="KW-0449">Lipoprotein</keyword>
<evidence type="ECO:0000256" key="5">
    <source>
        <dbReference type="ARBA" id="ARBA00023139"/>
    </source>
</evidence>